<feature type="transmembrane region" description="Helical" evidence="1">
    <location>
        <begin position="213"/>
        <end position="232"/>
    </location>
</feature>
<keyword evidence="1" id="KW-0812">Transmembrane</keyword>
<feature type="transmembrane region" description="Helical" evidence="1">
    <location>
        <begin position="130"/>
        <end position="149"/>
    </location>
</feature>
<evidence type="ECO:0000256" key="1">
    <source>
        <dbReference type="SAM" id="Phobius"/>
    </source>
</evidence>
<comment type="caution">
    <text evidence="2">The sequence shown here is derived from an EMBL/GenBank/DDBJ whole genome shotgun (WGS) entry which is preliminary data.</text>
</comment>
<accession>A0A8J3YKY5</accession>
<gene>
    <name evidence="2" type="ORF">Val02_39570</name>
</gene>
<keyword evidence="1" id="KW-1133">Transmembrane helix</keyword>
<feature type="transmembrane region" description="Helical" evidence="1">
    <location>
        <begin position="313"/>
        <end position="331"/>
    </location>
</feature>
<feature type="transmembrane region" description="Helical" evidence="1">
    <location>
        <begin position="244"/>
        <end position="262"/>
    </location>
</feature>
<dbReference type="Proteomes" id="UP000619260">
    <property type="component" value="Unassembled WGS sequence"/>
</dbReference>
<feature type="transmembrane region" description="Helical" evidence="1">
    <location>
        <begin position="156"/>
        <end position="177"/>
    </location>
</feature>
<name>A0A8J3YKY5_9ACTN</name>
<dbReference type="AlphaFoldDB" id="A0A8J3YKY5"/>
<feature type="transmembrane region" description="Helical" evidence="1">
    <location>
        <begin position="183"/>
        <end position="201"/>
    </location>
</feature>
<protein>
    <submittedName>
        <fullName evidence="2">Uncharacterized protein</fullName>
    </submittedName>
</protein>
<proteinExistence type="predicted"/>
<sequence length="345" mass="36055">MTPLEVRYRRALRMLPTAYRQAWEEDMVATYLERAYAANPDDPEDVELGSPDAAELVSIAASAVRLRLGAAGAPPRAVAWGAAIRRVALVGLLAHAVVAVVAVLVAVWAARRLPGVALPAVAYRPDSWQTAWVLADLLWLPVYGCVVYGHHRIARVLAAILIVPSVLATVVDMVVAGGPSPVSRLYGLFFAALPVLALAAFHRDAPPVASRPWLIALPAGVVLTVAALLIGGPAGDRSVFVDLPALWTVGVVGAAIAYLWAAAVKGAPPPVHQALALAVLGVAVLGLRVATTVEHLAFPPELPHRSALLAADLVEAAMLLVVALASAAAAGRELRRAPHTQRSLA</sequence>
<evidence type="ECO:0000313" key="2">
    <source>
        <dbReference type="EMBL" id="GIJ47071.1"/>
    </source>
</evidence>
<organism evidence="2 3">
    <name type="scientific">Virgisporangium aliadipatigenens</name>
    <dbReference type="NCBI Taxonomy" id="741659"/>
    <lineage>
        <taxon>Bacteria</taxon>
        <taxon>Bacillati</taxon>
        <taxon>Actinomycetota</taxon>
        <taxon>Actinomycetes</taxon>
        <taxon>Micromonosporales</taxon>
        <taxon>Micromonosporaceae</taxon>
        <taxon>Virgisporangium</taxon>
    </lineage>
</organism>
<feature type="transmembrane region" description="Helical" evidence="1">
    <location>
        <begin position="274"/>
        <end position="293"/>
    </location>
</feature>
<keyword evidence="3" id="KW-1185">Reference proteome</keyword>
<feature type="transmembrane region" description="Helical" evidence="1">
    <location>
        <begin position="87"/>
        <end position="110"/>
    </location>
</feature>
<reference evidence="2" key="1">
    <citation type="submission" date="2021-01" db="EMBL/GenBank/DDBJ databases">
        <title>Whole genome shotgun sequence of Virgisporangium aliadipatigenens NBRC 105644.</title>
        <authorList>
            <person name="Komaki H."/>
            <person name="Tamura T."/>
        </authorList>
    </citation>
    <scope>NUCLEOTIDE SEQUENCE</scope>
    <source>
        <strain evidence="2">NBRC 105644</strain>
    </source>
</reference>
<dbReference type="RefSeq" id="WP_203900587.1">
    <property type="nucleotide sequence ID" value="NZ_BOPF01000013.1"/>
</dbReference>
<keyword evidence="1" id="KW-0472">Membrane</keyword>
<dbReference type="EMBL" id="BOPF01000013">
    <property type="protein sequence ID" value="GIJ47071.1"/>
    <property type="molecule type" value="Genomic_DNA"/>
</dbReference>
<evidence type="ECO:0000313" key="3">
    <source>
        <dbReference type="Proteomes" id="UP000619260"/>
    </source>
</evidence>